<proteinExistence type="inferred from homology"/>
<feature type="non-terminal residue" evidence="4">
    <location>
        <position position="248"/>
    </location>
</feature>
<keyword evidence="2 4" id="KW-0378">Hydrolase</keyword>
<feature type="domain" description="AB hydrolase-1" evidence="3">
    <location>
        <begin position="17"/>
        <end position="140"/>
    </location>
</feature>
<comment type="similarity">
    <text evidence="1">Belongs to the AB hydrolase superfamily.</text>
</comment>
<keyword evidence="5" id="KW-1185">Reference proteome</keyword>
<dbReference type="EMBL" id="KZ987925">
    <property type="protein sequence ID" value="RKP13884.1"/>
    <property type="molecule type" value="Genomic_DNA"/>
</dbReference>
<dbReference type="PANTHER" id="PTHR46118:SF4">
    <property type="entry name" value="PROTEIN ABHD11"/>
    <property type="match status" value="1"/>
</dbReference>
<dbReference type="SUPFAM" id="SSF53474">
    <property type="entry name" value="alpha/beta-Hydrolases"/>
    <property type="match status" value="1"/>
</dbReference>
<dbReference type="Pfam" id="PF12697">
    <property type="entry name" value="Abhydrolase_6"/>
    <property type="match status" value="1"/>
</dbReference>
<dbReference type="InterPro" id="IPR029058">
    <property type="entry name" value="AB_hydrolase_fold"/>
</dbReference>
<protein>
    <submittedName>
        <fullName evidence="4">Alpha/Beta hydrolase protein</fullName>
    </submittedName>
</protein>
<sequence length="248" mass="28156">QIYTPLKATASEDRPAIVLLHGYFGTHTNWQVFSQALADRVETNVYVPDLRNHGQSAWGLPMTYDDFSADLGRYLEENHLDRAFVVGHSVGGSIAMHGCLHLDMSIAQVISGIFLVDIGPKAMLNIPQVDLYLECCRLVREYRPKSLEDADAFLIQFIDVTYIREHILQACKWSENDQAFLPGFDIEKAKDYYMGMIDFPMTRRTYNTYKGRAHFFMGDDSPLVSSLTEEDIQPFMANFTISVLEGGH</sequence>
<dbReference type="Gene3D" id="3.40.50.1820">
    <property type="entry name" value="alpha/beta hydrolase"/>
    <property type="match status" value="1"/>
</dbReference>
<dbReference type="InterPro" id="IPR000073">
    <property type="entry name" value="AB_hydrolase_1"/>
</dbReference>
<name>A0A4P9Y503_9FUNG</name>
<feature type="non-terminal residue" evidence="4">
    <location>
        <position position="1"/>
    </location>
</feature>
<reference evidence="5" key="1">
    <citation type="journal article" date="2018" name="Nat. Microbiol.">
        <title>Leveraging single-cell genomics to expand the fungal tree of life.</title>
        <authorList>
            <person name="Ahrendt S.R."/>
            <person name="Quandt C.A."/>
            <person name="Ciobanu D."/>
            <person name="Clum A."/>
            <person name="Salamov A."/>
            <person name="Andreopoulos B."/>
            <person name="Cheng J.F."/>
            <person name="Woyke T."/>
            <person name="Pelin A."/>
            <person name="Henrissat B."/>
            <person name="Reynolds N.K."/>
            <person name="Benny G.L."/>
            <person name="Smith M.E."/>
            <person name="James T.Y."/>
            <person name="Grigoriev I.V."/>
        </authorList>
    </citation>
    <scope>NUCLEOTIDE SEQUENCE [LARGE SCALE GENOMIC DNA]</scope>
</reference>
<dbReference type="Proteomes" id="UP000267251">
    <property type="component" value="Unassembled WGS sequence"/>
</dbReference>
<evidence type="ECO:0000313" key="5">
    <source>
        <dbReference type="Proteomes" id="UP000267251"/>
    </source>
</evidence>
<evidence type="ECO:0000313" key="4">
    <source>
        <dbReference type="EMBL" id="RKP13884.1"/>
    </source>
</evidence>
<organism evidence="4 5">
    <name type="scientific">Piptocephalis cylindrospora</name>
    <dbReference type="NCBI Taxonomy" id="1907219"/>
    <lineage>
        <taxon>Eukaryota</taxon>
        <taxon>Fungi</taxon>
        <taxon>Fungi incertae sedis</taxon>
        <taxon>Zoopagomycota</taxon>
        <taxon>Zoopagomycotina</taxon>
        <taxon>Zoopagomycetes</taxon>
        <taxon>Zoopagales</taxon>
        <taxon>Piptocephalidaceae</taxon>
        <taxon>Piptocephalis</taxon>
    </lineage>
</organism>
<evidence type="ECO:0000256" key="1">
    <source>
        <dbReference type="ARBA" id="ARBA00008645"/>
    </source>
</evidence>
<dbReference type="GO" id="GO:0016787">
    <property type="term" value="F:hydrolase activity"/>
    <property type="evidence" value="ECO:0007669"/>
    <property type="project" value="UniProtKB-KW"/>
</dbReference>
<evidence type="ECO:0000256" key="2">
    <source>
        <dbReference type="ARBA" id="ARBA00022801"/>
    </source>
</evidence>
<dbReference type="PANTHER" id="PTHR46118">
    <property type="entry name" value="PROTEIN ABHD11"/>
    <property type="match status" value="1"/>
</dbReference>
<accession>A0A4P9Y503</accession>
<dbReference type="AlphaFoldDB" id="A0A4P9Y503"/>
<gene>
    <name evidence="4" type="ORF">BJ684DRAFT_5342</name>
</gene>
<evidence type="ECO:0000259" key="3">
    <source>
        <dbReference type="Pfam" id="PF12697"/>
    </source>
</evidence>
<dbReference type="OrthoDB" id="8119704at2759"/>